<organism evidence="2 3">
    <name type="scientific">Planococcus kocurii</name>
    <dbReference type="NCBI Taxonomy" id="1374"/>
    <lineage>
        <taxon>Bacteria</taxon>
        <taxon>Bacillati</taxon>
        <taxon>Bacillota</taxon>
        <taxon>Bacilli</taxon>
        <taxon>Bacillales</taxon>
        <taxon>Caryophanaceae</taxon>
        <taxon>Planococcus</taxon>
    </lineage>
</organism>
<keyword evidence="3" id="KW-1185">Reference proteome</keyword>
<dbReference type="SUPFAM" id="SSF141259">
    <property type="entry name" value="CarD-like"/>
    <property type="match status" value="1"/>
</dbReference>
<dbReference type="InterPro" id="IPR036101">
    <property type="entry name" value="CarD-like/TRCF_RID_sf"/>
</dbReference>
<evidence type="ECO:0000313" key="3">
    <source>
        <dbReference type="Proteomes" id="UP000065533"/>
    </source>
</evidence>
<dbReference type="PANTHER" id="PTHR38447">
    <property type="entry name" value="TRANSCRIPTION FACTOR YDEB-RELATED"/>
    <property type="match status" value="1"/>
</dbReference>
<dbReference type="PANTHER" id="PTHR38447:SF1">
    <property type="entry name" value="RNA POLYMERASE-BINDING TRANSCRIPTION FACTOR CARD"/>
    <property type="match status" value="1"/>
</dbReference>
<dbReference type="InterPro" id="IPR052531">
    <property type="entry name" value="CarD-like_regulator"/>
</dbReference>
<dbReference type="InterPro" id="IPR042215">
    <property type="entry name" value="CarD-like_C"/>
</dbReference>
<dbReference type="Pfam" id="PF21095">
    <property type="entry name" value="CarD_C"/>
    <property type="match status" value="1"/>
</dbReference>
<dbReference type="InterPro" id="IPR003711">
    <property type="entry name" value="CarD-like/TRCF_RID"/>
</dbReference>
<dbReference type="RefSeq" id="WP_058386334.1">
    <property type="nucleotide sequence ID" value="NZ_CP013661.2"/>
</dbReference>
<dbReference type="InterPro" id="IPR048792">
    <property type="entry name" value="CarD_C"/>
</dbReference>
<feature type="domain" description="CarD-like/TRCF RNAP-interacting" evidence="1">
    <location>
        <begin position="1"/>
        <end position="109"/>
    </location>
</feature>
<proteinExistence type="predicted"/>
<dbReference type="Pfam" id="PF02559">
    <property type="entry name" value="CarD_TRCF_RID"/>
    <property type="match status" value="1"/>
</dbReference>
<accession>A0ABM5X1B1</accession>
<dbReference type="EMBL" id="CP013661">
    <property type="protein sequence ID" value="ALS79688.1"/>
    <property type="molecule type" value="Genomic_DNA"/>
</dbReference>
<name>A0ABM5X1B1_9BACL</name>
<reference evidence="2" key="1">
    <citation type="submission" date="2016-01" db="EMBL/GenBank/DDBJ databases">
        <title>Complete genome of Planococcus kocurri type strain.</title>
        <authorList>
            <person name="See-Too W.S."/>
        </authorList>
    </citation>
    <scope>NUCLEOTIDE SEQUENCE [LARGE SCALE GENOMIC DNA]</scope>
    <source>
        <strain evidence="2">ATCC 43650</strain>
    </source>
</reference>
<dbReference type="Proteomes" id="UP000065533">
    <property type="component" value="Chromosome"/>
</dbReference>
<dbReference type="Gene3D" id="2.40.10.170">
    <property type="match status" value="1"/>
</dbReference>
<sequence length="170" mass="19499">MFTIGDHIIYSTHGLCRINDIRDETVSGVTKKYYKLHPLANTLVTITTPVDNDKVVMLKLLQKEQALEIIEIFKKPGVEPDQSTAKALQPKLINTGDRMQIAEIVNTLMRKKFDTQLQKETFYAHDYKLINNTQIMLFKELAHAMDTSFEEINQMINDLITEDQPSSTVN</sequence>
<evidence type="ECO:0000259" key="1">
    <source>
        <dbReference type="SMART" id="SM01058"/>
    </source>
</evidence>
<protein>
    <submittedName>
        <fullName evidence="2">CarD family transcriptional regulator</fullName>
    </submittedName>
</protein>
<dbReference type="Gene3D" id="1.20.58.1290">
    <property type="entry name" value="CarD-like, C-terminal domain"/>
    <property type="match status" value="1"/>
</dbReference>
<dbReference type="SMART" id="SM01058">
    <property type="entry name" value="CarD_TRCF"/>
    <property type="match status" value="1"/>
</dbReference>
<gene>
    <name evidence="2" type="ORF">AUO94_14105</name>
</gene>
<evidence type="ECO:0000313" key="2">
    <source>
        <dbReference type="EMBL" id="ALS79688.1"/>
    </source>
</evidence>